<reference evidence="2 3" key="1">
    <citation type="submission" date="2023-11" db="EMBL/GenBank/DDBJ databases">
        <title>MicrobeMod: A computational toolkit for identifying prokaryotic methylation and restriction-modification with nanopore sequencing.</title>
        <authorList>
            <person name="Crits-Christoph A."/>
            <person name="Kang S.C."/>
            <person name="Lee H."/>
            <person name="Ostrov N."/>
        </authorList>
    </citation>
    <scope>NUCLEOTIDE SEQUENCE [LARGE SCALE GENOMIC DNA]</scope>
    <source>
        <strain evidence="2 3">DSMZ 700</strain>
    </source>
</reference>
<dbReference type="Proteomes" id="UP001279553">
    <property type="component" value="Unassembled WGS sequence"/>
</dbReference>
<dbReference type="Gene3D" id="3.40.30.10">
    <property type="entry name" value="Glutaredoxin"/>
    <property type="match status" value="1"/>
</dbReference>
<organism evidence="2 3">
    <name type="scientific">Acidiphilium acidophilum</name>
    <name type="common">Thiobacillus acidophilus</name>
    <dbReference type="NCBI Taxonomy" id="76588"/>
    <lineage>
        <taxon>Bacteria</taxon>
        <taxon>Pseudomonadati</taxon>
        <taxon>Pseudomonadota</taxon>
        <taxon>Alphaproteobacteria</taxon>
        <taxon>Acetobacterales</taxon>
        <taxon>Acidocellaceae</taxon>
        <taxon>Acidiphilium</taxon>
    </lineage>
</organism>
<proteinExistence type="predicted"/>
<gene>
    <name evidence="2" type="ORF">SIL87_19535</name>
</gene>
<evidence type="ECO:0000313" key="2">
    <source>
        <dbReference type="EMBL" id="MDX5932948.1"/>
    </source>
</evidence>
<name>A0AAW9DW79_ACIAO</name>
<dbReference type="EMBL" id="JAWXYB010000018">
    <property type="protein sequence ID" value="MDX5932948.1"/>
    <property type="molecule type" value="Genomic_DNA"/>
</dbReference>
<dbReference type="SUPFAM" id="SSF52833">
    <property type="entry name" value="Thioredoxin-like"/>
    <property type="match status" value="1"/>
</dbReference>
<keyword evidence="3" id="KW-1185">Reference proteome</keyword>
<evidence type="ECO:0000313" key="3">
    <source>
        <dbReference type="Proteomes" id="UP001279553"/>
    </source>
</evidence>
<dbReference type="RefSeq" id="WP_319615805.1">
    <property type="nucleotide sequence ID" value="NZ_JAWXYB010000018.1"/>
</dbReference>
<evidence type="ECO:0000259" key="1">
    <source>
        <dbReference type="Pfam" id="PF13462"/>
    </source>
</evidence>
<dbReference type="InterPro" id="IPR036249">
    <property type="entry name" value="Thioredoxin-like_sf"/>
</dbReference>
<dbReference type="InterPro" id="IPR012336">
    <property type="entry name" value="Thioredoxin-like_fold"/>
</dbReference>
<dbReference type="AlphaFoldDB" id="A0AAW9DW79"/>
<accession>A0AAW9DW79</accession>
<dbReference type="Pfam" id="PF13462">
    <property type="entry name" value="Thioredoxin_4"/>
    <property type="match status" value="1"/>
</dbReference>
<sequence>MNRRDAVRMALVAGVALATGAAAPKGKVNAASLVRPGDPIYGNPHGQVTIIDFYDIRCPPCRAMNKRIHKLIETDHDIRYVPVEYPILGPAGMLATRALYAARMQGGYRRMRALLMSQKPVPTPALMQQDATQLGLDWPKMEAAMAGPQVAAEIAANLARGRALGIHEIPAMYIGPVKVVGGLTSADLRSVVAQAMREQDGK</sequence>
<feature type="domain" description="Thioredoxin-like fold" evidence="1">
    <location>
        <begin position="36"/>
        <end position="192"/>
    </location>
</feature>
<protein>
    <submittedName>
        <fullName evidence="2">Thioredoxin domain-containing protein</fullName>
    </submittedName>
</protein>
<comment type="caution">
    <text evidence="2">The sequence shown here is derived from an EMBL/GenBank/DDBJ whole genome shotgun (WGS) entry which is preliminary data.</text>
</comment>